<evidence type="ECO:0000313" key="2">
    <source>
        <dbReference type="EMBL" id="MBE9373386.1"/>
    </source>
</evidence>
<keyword evidence="1" id="KW-0812">Transmembrane</keyword>
<gene>
    <name evidence="2" type="ORF">IQ251_02890</name>
</gene>
<dbReference type="AlphaFoldDB" id="A0A929FWC3"/>
<dbReference type="EMBL" id="JADEYC010000005">
    <property type="protein sequence ID" value="MBE9373386.1"/>
    <property type="molecule type" value="Genomic_DNA"/>
</dbReference>
<feature type="transmembrane region" description="Helical" evidence="1">
    <location>
        <begin position="21"/>
        <end position="42"/>
    </location>
</feature>
<comment type="caution">
    <text evidence="2">The sequence shown here is derived from an EMBL/GenBank/DDBJ whole genome shotgun (WGS) entry which is preliminary data.</text>
</comment>
<proteinExistence type="predicted"/>
<accession>A0A929FWC3</accession>
<dbReference type="Proteomes" id="UP000598360">
    <property type="component" value="Unassembled WGS sequence"/>
</dbReference>
<organism evidence="2 3">
    <name type="scientific">Saccharopolyspora montiporae</name>
    <dbReference type="NCBI Taxonomy" id="2781240"/>
    <lineage>
        <taxon>Bacteria</taxon>
        <taxon>Bacillati</taxon>
        <taxon>Actinomycetota</taxon>
        <taxon>Actinomycetes</taxon>
        <taxon>Pseudonocardiales</taxon>
        <taxon>Pseudonocardiaceae</taxon>
        <taxon>Saccharopolyspora</taxon>
    </lineage>
</organism>
<evidence type="ECO:0000313" key="3">
    <source>
        <dbReference type="Proteomes" id="UP000598360"/>
    </source>
</evidence>
<keyword evidence="1" id="KW-0472">Membrane</keyword>
<name>A0A929FWC3_9PSEU</name>
<reference evidence="2" key="1">
    <citation type="submission" date="2020-10" db="EMBL/GenBank/DDBJ databases">
        <title>Diversity and distribution of actinomycetes associated with coral in the coast of Hainan.</title>
        <authorList>
            <person name="Li F."/>
        </authorList>
    </citation>
    <scope>NUCLEOTIDE SEQUENCE</scope>
    <source>
        <strain evidence="2">HNM0983</strain>
    </source>
</reference>
<protein>
    <submittedName>
        <fullName evidence="2">Uncharacterized protein</fullName>
    </submittedName>
</protein>
<sequence length="211" mass="22146">MIDQGRIELNLLDRSTVRTRARNVAIAAVVLGAAVGGVFGLFAGVTGFAIAGLVIALPFLLLAVTEARKTTFLQDGTVSVRALGTRSVALGSAERLDVIVTDLRGARTVNLLVRGRSRRALTVSLAMYAGTGGRELGIYELRRLADALASTGSAQALVLSELIVAQLRAEARGDGAPDRPLYRLASLAPEGRVAQQLKPEAVARFVAELDG</sequence>
<keyword evidence="1" id="KW-1133">Transmembrane helix</keyword>
<keyword evidence="3" id="KW-1185">Reference proteome</keyword>
<feature type="transmembrane region" description="Helical" evidence="1">
    <location>
        <begin position="48"/>
        <end position="65"/>
    </location>
</feature>
<evidence type="ECO:0000256" key="1">
    <source>
        <dbReference type="SAM" id="Phobius"/>
    </source>
</evidence>